<dbReference type="HOGENOM" id="CLU_027634_6_0_2"/>
<organism evidence="6 7">
    <name type="scientific">Natronomonas pharaonis (strain ATCC 35678 / DSM 2160 / CIP 103997 / JCM 8858 / NBRC 14720 / NCIMB 2260 / Gabara)</name>
    <name type="common">Halobacterium pharaonis</name>
    <dbReference type="NCBI Taxonomy" id="348780"/>
    <lineage>
        <taxon>Archaea</taxon>
        <taxon>Methanobacteriati</taxon>
        <taxon>Methanobacteriota</taxon>
        <taxon>Stenosarchaea group</taxon>
        <taxon>Halobacteria</taxon>
        <taxon>Halobacteriales</taxon>
        <taxon>Natronomonadaceae</taxon>
        <taxon>Natronomonas</taxon>
    </lineage>
</organism>
<dbReference type="EC" id="2.7.1.-" evidence="6"/>
<evidence type="ECO:0000256" key="1">
    <source>
        <dbReference type="ARBA" id="ARBA00010688"/>
    </source>
</evidence>
<dbReference type="InterPro" id="IPR002139">
    <property type="entry name" value="Ribo/fructo_kinase"/>
</dbReference>
<gene>
    <name evidence="6" type="ordered locus">NP_3184A</name>
</gene>
<dbReference type="PROSITE" id="PS00584">
    <property type="entry name" value="PFKB_KINASES_2"/>
    <property type="match status" value="1"/>
</dbReference>
<dbReference type="GeneID" id="3703223"/>
<dbReference type="InterPro" id="IPR002173">
    <property type="entry name" value="Carboh/pur_kinase_PfkB_CS"/>
</dbReference>
<evidence type="ECO:0000256" key="3">
    <source>
        <dbReference type="ARBA" id="ARBA00022777"/>
    </source>
</evidence>
<dbReference type="EnsemblBacteria" id="CAI49683">
    <property type="protein sequence ID" value="CAI49683"/>
    <property type="gene ID" value="NP_3184A"/>
</dbReference>
<dbReference type="KEGG" id="nph:NP_3184A"/>
<dbReference type="Pfam" id="PF00294">
    <property type="entry name" value="PfkB"/>
    <property type="match status" value="1"/>
</dbReference>
<dbReference type="InterPro" id="IPR011611">
    <property type="entry name" value="PfkB_dom"/>
</dbReference>
<dbReference type="PANTHER" id="PTHR10584">
    <property type="entry name" value="SUGAR KINASE"/>
    <property type="match status" value="1"/>
</dbReference>
<dbReference type="eggNOG" id="arCOG00014">
    <property type="taxonomic scope" value="Archaea"/>
</dbReference>
<dbReference type="OrthoDB" id="26949at2157"/>
<comment type="similarity">
    <text evidence="1 4">Belongs to the carbohydrate kinase PfkB family.</text>
</comment>
<dbReference type="STRING" id="348780.NP_3184A"/>
<reference evidence="6 7" key="1">
    <citation type="journal article" date="2005" name="Genome Res.">
        <title>Living with two extremes: conclusions from the genome sequence of Natronomonas pharaonis.</title>
        <authorList>
            <person name="Falb M."/>
            <person name="Pfeiffer F."/>
            <person name="Palm P."/>
            <person name="Rodewald K."/>
            <person name="Hickmann V."/>
            <person name="Tittor J."/>
            <person name="Oesterhelt D."/>
        </authorList>
    </citation>
    <scope>NUCLEOTIDE SEQUENCE [LARGE SCALE GENOMIC DNA]</scope>
    <source>
        <strain evidence="7">ATCC 35678 / DSM 2160 / CIP 103997 / JCM 8858 / NBRC 14720 / NCIMB 2260 / Gabara</strain>
    </source>
</reference>
<dbReference type="GO" id="GO:0006796">
    <property type="term" value="P:phosphate-containing compound metabolic process"/>
    <property type="evidence" value="ECO:0007669"/>
    <property type="project" value="UniProtKB-ARBA"/>
</dbReference>
<sequence>MRVVCAGHLNWDIRLRVDRLPAPDSEGRIKDRTESGGGSAANVAVGLSSLGCAPAMLGSVGDDDRGNSARGRLERADVRQYVRTVEDAETTAKYVFTDDDGEVAMLESGGANEAFEADDLPSKALVDADMLHLTGQDPQTAAELAERAVDHDVLVSFDPGRRVDSRDYSTTLRRTDLLFVNRREAAAVDIAVPWRITKLGGDGAVCAGPEGAEISHPGFDIETVRDTTGAGDAFAAGFLAAWFEDTDPERALSVANAAGALAAGTRGVDIDLSWDRINDLRKDQPR</sequence>
<dbReference type="EMBL" id="CR936257">
    <property type="protein sequence ID" value="CAI49683.1"/>
    <property type="molecule type" value="Genomic_DNA"/>
</dbReference>
<dbReference type="InterPro" id="IPR029056">
    <property type="entry name" value="Ribokinase-like"/>
</dbReference>
<proteinExistence type="inferred from homology"/>
<dbReference type="RefSeq" id="WP_011323305.1">
    <property type="nucleotide sequence ID" value="NC_007426.1"/>
</dbReference>
<dbReference type="GO" id="GO:0016301">
    <property type="term" value="F:kinase activity"/>
    <property type="evidence" value="ECO:0007669"/>
    <property type="project" value="UniProtKB-KW"/>
</dbReference>
<evidence type="ECO:0000259" key="5">
    <source>
        <dbReference type="Pfam" id="PF00294"/>
    </source>
</evidence>
<accession>A0A1U7EX32</accession>
<evidence type="ECO:0000313" key="7">
    <source>
        <dbReference type="Proteomes" id="UP000002698"/>
    </source>
</evidence>
<dbReference type="AlphaFoldDB" id="A0A1U7EX32"/>
<protein>
    <submittedName>
        <fullName evidence="6">PfkB family kinase</fullName>
        <ecNumber evidence="6">2.7.1.-</ecNumber>
    </submittedName>
</protein>
<keyword evidence="7" id="KW-1185">Reference proteome</keyword>
<dbReference type="Gene3D" id="3.40.1190.20">
    <property type="match status" value="1"/>
</dbReference>
<evidence type="ECO:0000256" key="4">
    <source>
        <dbReference type="RuleBase" id="RU003704"/>
    </source>
</evidence>
<dbReference type="SUPFAM" id="SSF53613">
    <property type="entry name" value="Ribokinase-like"/>
    <property type="match status" value="1"/>
</dbReference>
<dbReference type="PRINTS" id="PR00990">
    <property type="entry name" value="RIBOKINASE"/>
</dbReference>
<name>A0A1U7EX32_NATPD</name>
<evidence type="ECO:0000313" key="6">
    <source>
        <dbReference type="EMBL" id="CAI49683.1"/>
    </source>
</evidence>
<dbReference type="PROSITE" id="PS00583">
    <property type="entry name" value="PFKB_KINASES_1"/>
    <property type="match status" value="1"/>
</dbReference>
<keyword evidence="3 4" id="KW-0418">Kinase</keyword>
<evidence type="ECO:0000256" key="2">
    <source>
        <dbReference type="ARBA" id="ARBA00022679"/>
    </source>
</evidence>
<dbReference type="Proteomes" id="UP000002698">
    <property type="component" value="Chromosome"/>
</dbReference>
<feature type="domain" description="Carbohydrate kinase PfkB" evidence="5">
    <location>
        <begin position="2"/>
        <end position="272"/>
    </location>
</feature>
<keyword evidence="2 4" id="KW-0808">Transferase</keyword>
<dbReference type="PANTHER" id="PTHR10584:SF166">
    <property type="entry name" value="RIBOKINASE"/>
    <property type="match status" value="1"/>
</dbReference>